<dbReference type="RefSeq" id="WP_188784220.1">
    <property type="nucleotide sequence ID" value="NZ_BMNI01000005.1"/>
</dbReference>
<gene>
    <name evidence="1" type="ORF">GCM10011584_23780</name>
</gene>
<protein>
    <recommendedName>
        <fullName evidence="3">Sulfotransferase family protein</fullName>
    </recommendedName>
</protein>
<comment type="caution">
    <text evidence="1">The sequence shown here is derived from an EMBL/GenBank/DDBJ whole genome shotgun (WGS) entry which is preliminary data.</text>
</comment>
<name>A0ABQ2NGG4_9ACTN</name>
<dbReference type="Gene3D" id="3.40.50.300">
    <property type="entry name" value="P-loop containing nucleotide triphosphate hydrolases"/>
    <property type="match status" value="1"/>
</dbReference>
<evidence type="ECO:0000313" key="2">
    <source>
        <dbReference type="Proteomes" id="UP000655410"/>
    </source>
</evidence>
<accession>A0ABQ2NGG4</accession>
<evidence type="ECO:0008006" key="3">
    <source>
        <dbReference type="Google" id="ProtNLM"/>
    </source>
</evidence>
<dbReference type="InterPro" id="IPR027417">
    <property type="entry name" value="P-loop_NTPase"/>
</dbReference>
<dbReference type="EMBL" id="BMNI01000005">
    <property type="protein sequence ID" value="GGO90905.1"/>
    <property type="molecule type" value="Genomic_DNA"/>
</dbReference>
<evidence type="ECO:0000313" key="1">
    <source>
        <dbReference type="EMBL" id="GGO90905.1"/>
    </source>
</evidence>
<sequence length="394" mass="43026">MTGSPLPSDAILLHIGPHKTGTTALQGVLADAREDMAAQGVLYPGEGGAHHLAARAVTANPSGWKNDNQAAESWRWHRLCNLTRAHEGRVVISSEFFALASEAQRKRIVDGLGTGRLHVVIAARNPGSIALSTWQQVLRDGKTGGLDGWLHQQFERPEPTPVLGHQGFWSWADPATLVAKWSALVDPSRVHVIVLDETDRTHLPRSIEELLDLEPGMLTQRTPPLSNRSLTVPEAELLQQAIRRTRPELTWSEFSTLFRFGFASHLLRNRTPPADEARAALPAWASEQAQREAAEIVRRLTTSGADVIGDPQHLEKVPGSGVSIAPETLSTDLAADAIAGVVLVASRRLRALTEELEEERAHPNLDSISTRELSRYLAARVKAGAGRRLRGPKQ</sequence>
<dbReference type="Proteomes" id="UP000655410">
    <property type="component" value="Unassembled WGS sequence"/>
</dbReference>
<reference evidence="2" key="1">
    <citation type="journal article" date="2019" name="Int. J. Syst. Evol. Microbiol.">
        <title>The Global Catalogue of Microorganisms (GCM) 10K type strain sequencing project: providing services to taxonomists for standard genome sequencing and annotation.</title>
        <authorList>
            <consortium name="The Broad Institute Genomics Platform"/>
            <consortium name="The Broad Institute Genome Sequencing Center for Infectious Disease"/>
            <person name="Wu L."/>
            <person name="Ma J."/>
        </authorList>
    </citation>
    <scope>NUCLEOTIDE SEQUENCE [LARGE SCALE GENOMIC DNA]</scope>
    <source>
        <strain evidence="2">CGMCC 4.7371</strain>
    </source>
</reference>
<organism evidence="1 2">
    <name type="scientific">Nocardioides phosphati</name>
    <dbReference type="NCBI Taxonomy" id="1867775"/>
    <lineage>
        <taxon>Bacteria</taxon>
        <taxon>Bacillati</taxon>
        <taxon>Actinomycetota</taxon>
        <taxon>Actinomycetes</taxon>
        <taxon>Propionibacteriales</taxon>
        <taxon>Nocardioidaceae</taxon>
        <taxon>Nocardioides</taxon>
    </lineage>
</organism>
<dbReference type="SUPFAM" id="SSF52540">
    <property type="entry name" value="P-loop containing nucleoside triphosphate hydrolases"/>
    <property type="match status" value="1"/>
</dbReference>
<keyword evidence="2" id="KW-1185">Reference proteome</keyword>
<proteinExistence type="predicted"/>